<feature type="domain" description="PA" evidence="3">
    <location>
        <begin position="180"/>
        <end position="257"/>
    </location>
</feature>
<dbReference type="Pfam" id="PF18962">
    <property type="entry name" value="Por_Secre_tail"/>
    <property type="match status" value="1"/>
</dbReference>
<sequence>MKILLRSSLWAKALIFSLVAVTGTNAQQDFRPRKNISTKGDVLLIGNAIHGIKGTQNDAYNILGTNNGGSFDTAYIDIDGDDTTFSSSSANLDDPSGGCAEIVYAGLYWTANYYLARQDSPNVYLDNEITAEDAYGVTDSDSNVTLNINNGALAGRYFVRNSEFDNDVSDIKLSPASSNLVVAEPIDGCLITNAAQLTGNIAVIQSGSASCTDRERVINAQNAGAIGVVIVNDNGNLHKLTGSGSTAIAIPSVSMGNNNLFGIGSENLITELLATTEVVNAILSTTGNEVETGLPINDVRKNGTADYRNIQLGFGLPGSVTYTTVQPQIGTQVIDVNGVPTTTHGGVLYDGYANTASNPASNASDNVPYTCFADVTDIVKTNGFGTYTVANMKATVGVTSGVSGAAGGWSLVVVYSSPDVASTNRFISISDGFREILGGAGATMVDLPIEGFRTLPAPNPVDVKFGVASLEGDNGIAGDNLEILNTSSFYVDIFNAANPQNNFFNSSISVDGVSTTNRNPASVNTLGFDTDFFRLENDALDLIPNDATSADFRLSTNGDTYQAFMTVFSVEDIAPELRMIKEVYDPSDLTTVINNQTVELGDDLVYRLRLENTGNENYIGNVIVEDILPANVDLVSIDGIDVNANPAGNINTIPTISYTTTGVGTGSSQTVQFTIPADLLTSGPLGTGEIAIDFTVQTIVDCNFLRDACSDEISNVATATYVGEVSGTTVSGNTSSSEIDACGNPNGEATGFFINVPACRTDVAFCGGSLQLVAGAGYDQYIWSGPNGFSATTATNFVEVSSGGTGVYSVVKNDTNPSDGTCVSLTEEFEVTNFAEFPHPLQDVAAIDNFVDYFDITNGGCNVELAKINLCGNQTYTVDSGFNASNVFNITWQELTNVNCLDRSDNCPAIVGGCDAIANWTDISTTGLTTSLEFENPGEYRMIVEFDGGCTQVYYFDINKSDYQPAVDIADMKCNNVGIVQVNNIPVSGTFRFLLKPQSDPAPTLADIGLFTNTEGRFDIPFQLNPYNFTVYAIDGALPNCIYEIDGTVLSYDPQVIINPISPECVNNDNGNGLGRIEIEVTGGLPQYEYRITGGPNNIDIVTGNGEVNSGNFTFHDIESGTYTVQVISNRDPLSECSFEEVVVIVPAPIFIADAHIIAPSTCDSGAIVEVVVNTGSGGPYQYADESGVFSANNTFTLPQNAVSTDTFTFFVSDTSTLNGCIIEAQVNGPEPYVPIEIQTVTPISPVCPSDSGSIRVQLTPSSVIADRTFTYELLDDTYSAIQTITNAIDTDITFTNVLVDNEYTIRVSHNNTTDPAGSPICPVDAGPFDITVPNGITFDAVVTRELSCIQGSEAAQVTISNFAGGTGAFEWATDATGPFTPVSGPSAVIEVATAQAGFIIYVREPNSPGCAVSRSVDISEIISIDDIIFNSGTIDCDAQTVETTFEALPVVSQGVFYEYSISPDPASNTGSTSFSNTNTYVLTRGTNYTITARRSDNLCIFEKDYFLPTVQPVQISNVRTQDIACFGSNDGFVEFSVSSTNFNYEIGNPASGFITSATSNNDYVSVDNLASGNYYIRVFDISTDCETTDNFIIDGPTAAIQIETSISQPITNEGGKIEVSATGGVPPYAYSIDGISFSQSNIFEDLAAGEYTVYVQDSSTCIVSSSIITIDPAPGLMVELDLSNAVIICFGGSEASIDATATGASGVYLYRLVGTDYLGNTISTGAQANSLFSNLAAGNYEYIVESSDNASQSIPFAITQPEQVTIEVNTTDIVCNGLDNGIVTVTSRGGTPPYSYSLFTGSGEVISAFVQDGVDGIAGEHTFEGLVPGSYRIAVEDANGCPTEQDANIFEPSVLQATTLEVFPETCNSSSDGAARFEVTGGTPPYETNITNNDADFVQNVFTYTNLPAGSTTVFIKDANNCRVNLTVDIAEAEALFFDPTITPVTSDASGSIEVDVVGGTAPYSYELRNPAGEVIVPAQTDNLLIVDIAGNYRVFVSDANGCETWLDVTVAGPQETPLTEYADEIFFCTITGQSYPVVTIEDTEGETLEIPAVAEALIVWQKLSDITCTEVEEDTCPTTDSSCSSSWFDIATGTSGTITDEGQYRIVITFVTKNGNNTIIYYFKAETNMPDLEGEFKMYPNPARGRVTLNREVKSIQVFDVMGKMVLESNENSYDISSLFNGVYFVKVITNDNEEIITKLVKK</sequence>
<dbReference type="InterPro" id="IPR003137">
    <property type="entry name" value="PA_domain"/>
</dbReference>
<dbReference type="InterPro" id="IPR046450">
    <property type="entry name" value="PA_dom_sf"/>
</dbReference>
<evidence type="ECO:0000313" key="6">
    <source>
        <dbReference type="Proteomes" id="UP001327027"/>
    </source>
</evidence>
<name>A0ABU6A0Y2_9FLAO</name>
<feature type="chain" id="PRO_5047495461" evidence="2">
    <location>
        <begin position="27"/>
        <end position="2205"/>
    </location>
</feature>
<dbReference type="Pfam" id="PF13573">
    <property type="entry name" value="SprB"/>
    <property type="match status" value="3"/>
</dbReference>
<comment type="caution">
    <text evidence="5">The sequence shown here is derived from an EMBL/GenBank/DDBJ whole genome shotgun (WGS) entry which is preliminary data.</text>
</comment>
<reference evidence="5 6" key="1">
    <citation type="journal article" date="2013" name="Int. J. Syst. Evol. Microbiol.">
        <title>Aquimarina gracilis sp. nov., isolated from the gut microflora of a mussel, Mytilus coruscus, and emended description of Aquimarina spongiae.</title>
        <authorList>
            <person name="Park S.C."/>
            <person name="Choe H.N."/>
            <person name="Baik K.S."/>
            <person name="Seong C.N."/>
        </authorList>
    </citation>
    <scope>NUCLEOTIDE SEQUENCE [LARGE SCALE GENOMIC DNA]</scope>
    <source>
        <strain evidence="5 6">PSC32</strain>
    </source>
</reference>
<keyword evidence="6" id="KW-1185">Reference proteome</keyword>
<evidence type="ECO:0000259" key="3">
    <source>
        <dbReference type="Pfam" id="PF02225"/>
    </source>
</evidence>
<dbReference type="NCBIfam" id="TIGR01451">
    <property type="entry name" value="B_ant_repeat"/>
    <property type="match status" value="1"/>
</dbReference>
<dbReference type="InterPro" id="IPR026444">
    <property type="entry name" value="Secre_tail"/>
</dbReference>
<dbReference type="InterPro" id="IPR047589">
    <property type="entry name" value="DUF11_rpt"/>
</dbReference>
<feature type="signal peptide" evidence="2">
    <location>
        <begin position="1"/>
        <end position="26"/>
    </location>
</feature>
<proteinExistence type="predicted"/>
<gene>
    <name evidence="5" type="ORF">U6A24_20030</name>
</gene>
<feature type="domain" description="Secretion system C-terminal sorting" evidence="4">
    <location>
        <begin position="2140"/>
        <end position="2203"/>
    </location>
</feature>
<organism evidence="5 6">
    <name type="scientific">Aquimarina gracilis</name>
    <dbReference type="NCBI Taxonomy" id="874422"/>
    <lineage>
        <taxon>Bacteria</taxon>
        <taxon>Pseudomonadati</taxon>
        <taxon>Bacteroidota</taxon>
        <taxon>Flavobacteriia</taxon>
        <taxon>Flavobacteriales</taxon>
        <taxon>Flavobacteriaceae</taxon>
        <taxon>Aquimarina</taxon>
    </lineage>
</organism>
<dbReference type="SUPFAM" id="SSF52025">
    <property type="entry name" value="PA domain"/>
    <property type="match status" value="1"/>
</dbReference>
<protein>
    <submittedName>
        <fullName evidence="5">T9SS type A sorting domain-containing protein</fullName>
    </submittedName>
</protein>
<dbReference type="EMBL" id="JAYKLX010000010">
    <property type="protein sequence ID" value="MEB3347777.1"/>
    <property type="molecule type" value="Genomic_DNA"/>
</dbReference>
<evidence type="ECO:0000256" key="2">
    <source>
        <dbReference type="SAM" id="SignalP"/>
    </source>
</evidence>
<evidence type="ECO:0000259" key="4">
    <source>
        <dbReference type="Pfam" id="PF18962"/>
    </source>
</evidence>
<dbReference type="Pfam" id="PF02225">
    <property type="entry name" value="PA"/>
    <property type="match status" value="1"/>
</dbReference>
<keyword evidence="1 2" id="KW-0732">Signal</keyword>
<dbReference type="RefSeq" id="WP_324181800.1">
    <property type="nucleotide sequence ID" value="NZ_BAABAW010000011.1"/>
</dbReference>
<dbReference type="Proteomes" id="UP001327027">
    <property type="component" value="Unassembled WGS sequence"/>
</dbReference>
<dbReference type="InterPro" id="IPR025667">
    <property type="entry name" value="SprB_repeat"/>
</dbReference>
<dbReference type="Gene3D" id="3.50.30.30">
    <property type="match status" value="1"/>
</dbReference>
<evidence type="ECO:0000313" key="5">
    <source>
        <dbReference type="EMBL" id="MEB3347777.1"/>
    </source>
</evidence>
<accession>A0ABU6A0Y2</accession>
<evidence type="ECO:0000256" key="1">
    <source>
        <dbReference type="ARBA" id="ARBA00022729"/>
    </source>
</evidence>
<dbReference type="NCBIfam" id="TIGR04183">
    <property type="entry name" value="Por_Secre_tail"/>
    <property type="match status" value="1"/>
</dbReference>